<proteinExistence type="inferred from homology"/>
<comment type="catalytic activity">
    <reaction evidence="3">
        <text>cytidine(34) in elongator tRNA(Met) + acetate + ATP = N(4)-acetylcytidine(34) in elongator tRNA(Met) + AMP + diphosphate</text>
        <dbReference type="Rhea" id="RHEA:58144"/>
        <dbReference type="Rhea" id="RHEA-COMP:10693"/>
        <dbReference type="Rhea" id="RHEA-COMP:10694"/>
        <dbReference type="ChEBI" id="CHEBI:30089"/>
        <dbReference type="ChEBI" id="CHEBI:30616"/>
        <dbReference type="ChEBI" id="CHEBI:33019"/>
        <dbReference type="ChEBI" id="CHEBI:74900"/>
        <dbReference type="ChEBI" id="CHEBI:82748"/>
        <dbReference type="ChEBI" id="CHEBI:456215"/>
    </reaction>
</comment>
<feature type="binding site" evidence="3">
    <location>
        <position position="193"/>
    </location>
    <ligand>
        <name>ATP</name>
        <dbReference type="ChEBI" id="CHEBI:30616"/>
    </ligand>
</feature>
<comment type="similarity">
    <text evidence="3">Belongs to the TmcAL family.</text>
</comment>
<dbReference type="HAMAP" id="MF_01539">
    <property type="entry name" value="TmcAL"/>
    <property type="match status" value="1"/>
</dbReference>
<dbReference type="Gene3D" id="3.40.50.620">
    <property type="entry name" value="HUPs"/>
    <property type="match status" value="1"/>
</dbReference>
<evidence type="ECO:0000313" key="4">
    <source>
        <dbReference type="EMBL" id="MCT7399296.1"/>
    </source>
</evidence>
<dbReference type="Pfam" id="PF05636">
    <property type="entry name" value="HIGH_NTase1"/>
    <property type="match status" value="1"/>
</dbReference>
<dbReference type="InterPro" id="IPR008513">
    <property type="entry name" value="tRNA(Met)_cyd_acetate_ligase"/>
</dbReference>
<reference evidence="4" key="1">
    <citation type="submission" date="2022-09" db="EMBL/GenBank/DDBJ databases">
        <title>Eubacterium sp. LFL-14 isolated from human feces.</title>
        <authorList>
            <person name="Liu F."/>
        </authorList>
    </citation>
    <scope>NUCLEOTIDE SEQUENCE</scope>
    <source>
        <strain evidence="4">LFL-14</strain>
    </source>
</reference>
<accession>A0ABT2M1A4</accession>
<protein>
    <recommendedName>
        <fullName evidence="3">tRNA(Met) cytidine acetate ligase</fullName>
        <ecNumber evidence="3">6.3.4.-</ecNumber>
    </recommendedName>
</protein>
<comment type="subcellular location">
    <subcellularLocation>
        <location evidence="3">Cytoplasm</location>
    </subcellularLocation>
</comment>
<keyword evidence="5" id="KW-1185">Reference proteome</keyword>
<dbReference type="RefSeq" id="WP_260978798.1">
    <property type="nucleotide sequence ID" value="NZ_JAODBU010000008.1"/>
</dbReference>
<keyword evidence="2 3" id="KW-0694">RNA-binding</keyword>
<keyword evidence="3" id="KW-0067">ATP-binding</keyword>
<evidence type="ECO:0000313" key="5">
    <source>
        <dbReference type="Proteomes" id="UP001431199"/>
    </source>
</evidence>
<keyword evidence="3" id="KW-0820">tRNA-binding</keyword>
<dbReference type="InterPro" id="IPR014729">
    <property type="entry name" value="Rossmann-like_a/b/a_fold"/>
</dbReference>
<feature type="binding site" evidence="3">
    <location>
        <begin position="7"/>
        <end position="20"/>
    </location>
    <ligand>
        <name>ATP</name>
        <dbReference type="ChEBI" id="CHEBI:30616"/>
    </ligand>
</feature>
<dbReference type="EMBL" id="JAODBU010000008">
    <property type="protein sequence ID" value="MCT7399296.1"/>
    <property type="molecule type" value="Genomic_DNA"/>
</dbReference>
<keyword evidence="3" id="KW-0963">Cytoplasm</keyword>
<feature type="binding site" evidence="3">
    <location>
        <position position="168"/>
    </location>
    <ligand>
        <name>ATP</name>
        <dbReference type="ChEBI" id="CHEBI:30616"/>
    </ligand>
</feature>
<gene>
    <name evidence="3" type="primary">tmcAL</name>
    <name evidence="4" type="ORF">N5B56_09415</name>
</gene>
<name>A0ABT2M1A4_9FIRM</name>
<keyword evidence="1 3" id="KW-0819">tRNA processing</keyword>
<dbReference type="InterPro" id="IPR004821">
    <property type="entry name" value="Cyt_trans-like"/>
</dbReference>
<organism evidence="4 5">
    <name type="scientific">Eubacterium album</name>
    <dbReference type="NCBI Taxonomy" id="2978477"/>
    <lineage>
        <taxon>Bacteria</taxon>
        <taxon>Bacillati</taxon>
        <taxon>Bacillota</taxon>
        <taxon>Clostridia</taxon>
        <taxon>Eubacteriales</taxon>
        <taxon>Eubacteriaceae</taxon>
        <taxon>Eubacterium</taxon>
    </lineage>
</organism>
<keyword evidence="3" id="KW-0547">Nucleotide-binding</keyword>
<dbReference type="SUPFAM" id="SSF52374">
    <property type="entry name" value="Nucleotidylyl transferase"/>
    <property type="match status" value="1"/>
</dbReference>
<dbReference type="PANTHER" id="PTHR37825">
    <property type="entry name" value="TRNA(MET) CYTIDINE ACETATE LIGASE"/>
    <property type="match status" value="1"/>
</dbReference>
<evidence type="ECO:0000256" key="3">
    <source>
        <dbReference type="HAMAP-Rule" id="MF_01539"/>
    </source>
</evidence>
<dbReference type="EC" id="6.3.4.-" evidence="3"/>
<evidence type="ECO:0000256" key="2">
    <source>
        <dbReference type="ARBA" id="ARBA00022884"/>
    </source>
</evidence>
<comment type="caution">
    <text evidence="4">The sequence shown here is derived from an EMBL/GenBank/DDBJ whole genome shotgun (WGS) entry which is preliminary data.</text>
</comment>
<dbReference type="Proteomes" id="UP001431199">
    <property type="component" value="Unassembled WGS sequence"/>
</dbReference>
<dbReference type="PANTHER" id="PTHR37825:SF1">
    <property type="entry name" value="TRNA(MET) CYTIDINE ACETATE LIGASE"/>
    <property type="match status" value="1"/>
</dbReference>
<comment type="caution">
    <text evidence="3">Lacks conserved residue(s) required for the propagation of feature annotation.</text>
</comment>
<sequence>MKTIGIIAEFNPFHNGHAYLIKKAKEFTEADRVIVIMSGNFVQRGCPAIINKYDRTLHALENGCDCVFELPPVFSTASAETFAKASVYFLHNLNCINYLCFGCEDNNLDLLKSIASILHDEPDEYKASLALHLKSGNNYPVARQKALTDYLMSIDVNSNIADVLSKPNNILAIEYIKALIELNSPIVPVGINREGSGYNSTSLNSSFASASGIREAFTNDVALDSIANHLSKAAFSSLLNEKEQNSLIKLNDFSSMLGLTLLNNDSFDKFNDINTDLSNRILNERANFYSFESFIEKLQSKNYTYSRISRTLMHIMLNIHSEDIDFYKKIGYLPVGRLLGFKKSSSDILKHIKENSNVDIISKLSIYYKTSTGDIKKLLDNWLYCDSIYRLVYMNKSGKYMPTEFNYKIIII</sequence>
<comment type="function">
    <text evidence="3">Catalyzes the formation of N(4)-acetylcytidine (ac(4)C) at the wobble position of elongator tRNA(Met), using acetate and ATP as substrates. First activates an acetate ion to form acetyladenylate (Ac-AMP) and then transfers the acetyl group to tRNA to form ac(4)C34.</text>
</comment>
<feature type="binding site" evidence="3">
    <location>
        <position position="102"/>
    </location>
    <ligand>
        <name>ATP</name>
        <dbReference type="ChEBI" id="CHEBI:30616"/>
    </ligand>
</feature>
<dbReference type="NCBIfam" id="TIGR00125">
    <property type="entry name" value="cyt_tran_rel"/>
    <property type="match status" value="1"/>
</dbReference>
<evidence type="ECO:0000256" key="1">
    <source>
        <dbReference type="ARBA" id="ARBA00022694"/>
    </source>
</evidence>
<keyword evidence="3" id="KW-0436">Ligase</keyword>
<dbReference type="NCBIfam" id="NF010191">
    <property type="entry name" value="PRK13670.1"/>
    <property type="match status" value="1"/>
</dbReference>